<dbReference type="InterPro" id="IPR021727">
    <property type="entry name" value="DUF3299"/>
</dbReference>
<reference evidence="3" key="1">
    <citation type="submission" date="2017-06" db="EMBL/GenBank/DDBJ databases">
        <title>Genome analysis of Fimbriiglobus ruber SP5, the first member of the order Planctomycetales with confirmed chitinolytic capability.</title>
        <authorList>
            <person name="Ravin N.V."/>
            <person name="Rakitin A.L."/>
            <person name="Ivanova A.A."/>
            <person name="Beletsky A.V."/>
            <person name="Kulichevskaya I.S."/>
            <person name="Mardanov A.V."/>
            <person name="Dedysh S.N."/>
        </authorList>
    </citation>
    <scope>NUCLEOTIDE SEQUENCE [LARGE SCALE GENOMIC DNA]</scope>
    <source>
        <strain evidence="3">SP5</strain>
    </source>
</reference>
<dbReference type="RefSeq" id="WP_161967827.1">
    <property type="nucleotide sequence ID" value="NZ_NIDE01000014.1"/>
</dbReference>
<dbReference type="PROSITE" id="PS50005">
    <property type="entry name" value="TPR"/>
    <property type="match status" value="2"/>
</dbReference>
<evidence type="ECO:0000256" key="1">
    <source>
        <dbReference type="PROSITE-ProRule" id="PRU00339"/>
    </source>
</evidence>
<dbReference type="OrthoDB" id="257397at2"/>
<sequence length="434" mass="46148">MRPLLALLALCTVLAPARGGLYYSGEAFRELPARWRGFLPDHRALRLVAAPLAATAGTSLPLRDAYTDAALRLAATARTRALTADEAADLGALYVRLGQPQKAVDILRPAARAHPTHFHLAANLGTAWQLVGDLEQAAAALEDAARLAPKELKDAEAYHLKLVRLRAAEGRRAQNPTAPDDLFGVRFVGERGAAEAGGIATGEKKKLPANAVAVAQQLALWLPADGRLVWLLGELANAVGDARTAANLLDGCVSEFNMASPELRARRQLYRTTAAEWDKAGEHDRGKDAITFRSPRALVRGVDPAKLPAIKLDGVTPLPWVVVGETEIGPRGKPVFLKYLEQLDGKRVSLTGFMSAGGATENELTGFLMTENAIGCWFCETPGPTQVVTVDLTAGATTAPMRAALKVTGTLKLNRTDPEAFPVTITDATIGAAD</sequence>
<dbReference type="Proteomes" id="UP000214646">
    <property type="component" value="Unassembled WGS sequence"/>
</dbReference>
<dbReference type="Pfam" id="PF11736">
    <property type="entry name" value="DUF3299"/>
    <property type="match status" value="1"/>
</dbReference>
<proteinExistence type="predicted"/>
<gene>
    <name evidence="2" type="ORF">FRUB_07282</name>
</gene>
<organism evidence="2 3">
    <name type="scientific">Fimbriiglobus ruber</name>
    <dbReference type="NCBI Taxonomy" id="1908690"/>
    <lineage>
        <taxon>Bacteria</taxon>
        <taxon>Pseudomonadati</taxon>
        <taxon>Planctomycetota</taxon>
        <taxon>Planctomycetia</taxon>
        <taxon>Gemmatales</taxon>
        <taxon>Gemmataceae</taxon>
        <taxon>Fimbriiglobus</taxon>
    </lineage>
</organism>
<keyword evidence="3" id="KW-1185">Reference proteome</keyword>
<feature type="repeat" description="TPR" evidence="1">
    <location>
        <begin position="84"/>
        <end position="117"/>
    </location>
</feature>
<dbReference type="InterPro" id="IPR019734">
    <property type="entry name" value="TPR_rpt"/>
</dbReference>
<evidence type="ECO:0000313" key="2">
    <source>
        <dbReference type="EMBL" id="OWK38162.1"/>
    </source>
</evidence>
<evidence type="ECO:0000313" key="3">
    <source>
        <dbReference type="Proteomes" id="UP000214646"/>
    </source>
</evidence>
<name>A0A225D9M0_9BACT</name>
<comment type="caution">
    <text evidence="2">The sequence shown here is derived from an EMBL/GenBank/DDBJ whole genome shotgun (WGS) entry which is preliminary data.</text>
</comment>
<dbReference type="AlphaFoldDB" id="A0A225D9M0"/>
<feature type="repeat" description="TPR" evidence="1">
    <location>
        <begin position="118"/>
        <end position="151"/>
    </location>
</feature>
<keyword evidence="1" id="KW-0802">TPR repeat</keyword>
<dbReference type="EMBL" id="NIDE01000014">
    <property type="protein sequence ID" value="OWK38162.1"/>
    <property type="molecule type" value="Genomic_DNA"/>
</dbReference>
<dbReference type="InterPro" id="IPR011990">
    <property type="entry name" value="TPR-like_helical_dom_sf"/>
</dbReference>
<dbReference type="SUPFAM" id="SSF48452">
    <property type="entry name" value="TPR-like"/>
    <property type="match status" value="1"/>
</dbReference>
<dbReference type="Gene3D" id="2.40.50.870">
    <property type="entry name" value="Protein of unknown function (DUF3299)"/>
    <property type="match status" value="1"/>
</dbReference>
<accession>A0A225D9M0</accession>
<protein>
    <submittedName>
        <fullName evidence="2">Uncharacterized protein</fullName>
    </submittedName>
</protein>
<dbReference type="Gene3D" id="1.25.40.10">
    <property type="entry name" value="Tetratricopeptide repeat domain"/>
    <property type="match status" value="1"/>
</dbReference>